<dbReference type="CTD" id="260252"/>
<evidence type="ECO:0000256" key="4">
    <source>
        <dbReference type="RuleBase" id="RU003792"/>
    </source>
</evidence>
<comment type="similarity">
    <text evidence="1 4">Belongs to the tRNA pseudouridine synthase TruA family.</text>
</comment>
<dbReference type="AlphaFoldDB" id="Q95XD5"/>
<dbReference type="Gene3D" id="3.30.70.580">
    <property type="entry name" value="Pseudouridine synthase I, catalytic domain, N-terminal subdomain"/>
    <property type="match status" value="1"/>
</dbReference>
<dbReference type="GO" id="GO:0031119">
    <property type="term" value="P:tRNA pseudouridine synthesis"/>
    <property type="evidence" value="ECO:0000318"/>
    <property type="project" value="GO_Central"/>
</dbReference>
<dbReference type="eggNOG" id="KOG4393">
    <property type="taxonomic scope" value="Eukaryota"/>
</dbReference>
<comment type="catalytic activity">
    <reaction evidence="4">
        <text>uridine(38/39/40) in tRNA = pseudouridine(38/39/40) in tRNA</text>
        <dbReference type="Rhea" id="RHEA:22376"/>
        <dbReference type="Rhea" id="RHEA-COMP:10085"/>
        <dbReference type="Rhea" id="RHEA-COMP:10087"/>
        <dbReference type="ChEBI" id="CHEBI:65314"/>
        <dbReference type="ChEBI" id="CHEBI:65315"/>
        <dbReference type="EC" id="5.4.99.12"/>
    </reaction>
</comment>
<dbReference type="STRING" id="6239.Y73B6BL.29a.1"/>
<dbReference type="GO" id="GO:0003723">
    <property type="term" value="F:RNA binding"/>
    <property type="evidence" value="ECO:0007669"/>
    <property type="project" value="InterPro"/>
</dbReference>
<dbReference type="PhylomeDB" id="Q95XD5"/>
<dbReference type="OMA" id="FCIRRSV"/>
<dbReference type="Pfam" id="PF01416">
    <property type="entry name" value="PseudoU_synth_1"/>
    <property type="match status" value="1"/>
</dbReference>
<evidence type="ECO:0000259" key="5">
    <source>
        <dbReference type="Pfam" id="PF01416"/>
    </source>
</evidence>
<dbReference type="InterPro" id="IPR001406">
    <property type="entry name" value="PsdUridine_synth_TruA"/>
</dbReference>
<dbReference type="GO" id="GO:0009982">
    <property type="term" value="F:pseudouridine synthase activity"/>
    <property type="evidence" value="ECO:0000318"/>
    <property type="project" value="GO_Central"/>
</dbReference>
<organism evidence="6 7">
    <name type="scientific">Caenorhabditis elegans</name>
    <dbReference type="NCBI Taxonomy" id="6239"/>
    <lineage>
        <taxon>Eukaryota</taxon>
        <taxon>Metazoa</taxon>
        <taxon>Ecdysozoa</taxon>
        <taxon>Nematoda</taxon>
        <taxon>Chromadorea</taxon>
        <taxon>Rhabditida</taxon>
        <taxon>Rhabditina</taxon>
        <taxon>Rhabditomorpha</taxon>
        <taxon>Rhabditoidea</taxon>
        <taxon>Rhabditidae</taxon>
        <taxon>Peloderinae</taxon>
        <taxon>Caenorhabditis</taxon>
    </lineage>
</organism>
<dbReference type="EMBL" id="BX284604">
    <property type="protein sequence ID" value="CCD74175.1"/>
    <property type="molecule type" value="Genomic_DNA"/>
</dbReference>
<dbReference type="InParanoid" id="Q95XD5"/>
<name>Q95XD5_CAEEL</name>
<dbReference type="InterPro" id="IPR020103">
    <property type="entry name" value="PsdUridine_synth_cat_dom_sf"/>
</dbReference>
<dbReference type="SMR" id="Q95XD5"/>
<dbReference type="GeneID" id="260252"/>
<dbReference type="WormBase" id="Y73B6BL.29a">
    <property type="protein sequence ID" value="CE29004"/>
    <property type="gene ID" value="WBGene00022250"/>
</dbReference>
<dbReference type="FunFam" id="3.30.70.660:FF:000051">
    <property type="entry name" value="tRNA pseudouridine synthase"/>
    <property type="match status" value="1"/>
</dbReference>
<accession>Q95XD5</accession>
<dbReference type="RefSeq" id="NP_500962.1">
    <property type="nucleotide sequence ID" value="NM_068561.4"/>
</dbReference>
<dbReference type="InterPro" id="IPR020095">
    <property type="entry name" value="PsdUridine_synth_TruA_C"/>
</dbReference>
<evidence type="ECO:0000256" key="1">
    <source>
        <dbReference type="ARBA" id="ARBA00009375"/>
    </source>
</evidence>
<dbReference type="PANTHER" id="PTHR11142:SF0">
    <property type="entry name" value="TRNA PSEUDOURIDINE SYNTHASE-LIKE 1"/>
    <property type="match status" value="1"/>
</dbReference>
<evidence type="ECO:0000313" key="6">
    <source>
        <dbReference type="EMBL" id="CCD74175.1"/>
    </source>
</evidence>
<feature type="domain" description="Pseudouridine synthase I TruA alpha/beta" evidence="5">
    <location>
        <begin position="184"/>
        <end position="304"/>
    </location>
</feature>
<dbReference type="PANTHER" id="PTHR11142">
    <property type="entry name" value="PSEUDOURIDYLATE SYNTHASE"/>
    <property type="match status" value="1"/>
</dbReference>
<evidence type="ECO:0000256" key="3">
    <source>
        <dbReference type="ARBA" id="ARBA00023235"/>
    </source>
</evidence>
<keyword evidence="2 4" id="KW-0819">tRNA processing</keyword>
<dbReference type="InterPro" id="IPR020094">
    <property type="entry name" value="TruA/RsuA/RluB/E/F_N"/>
</dbReference>
<dbReference type="AGR" id="WB:WBGene00022250"/>
<dbReference type="GO" id="GO:0160147">
    <property type="term" value="F:tRNA pseudouridine(38-40) synthase activity"/>
    <property type="evidence" value="ECO:0007669"/>
    <property type="project" value="UniProtKB-EC"/>
</dbReference>
<dbReference type="OrthoDB" id="271910at2759"/>
<dbReference type="Gene3D" id="3.30.70.660">
    <property type="entry name" value="Pseudouridine synthase I, catalytic domain, C-terminal subdomain"/>
    <property type="match status" value="1"/>
</dbReference>
<dbReference type="HOGENOM" id="CLU_074905_0_0_1"/>
<proteinExistence type="inferred from homology"/>
<dbReference type="EC" id="5.4.99.12" evidence="4"/>
<evidence type="ECO:0000256" key="2">
    <source>
        <dbReference type="ARBA" id="ARBA00022694"/>
    </source>
</evidence>
<dbReference type="FunCoup" id="Q95XD5">
    <property type="interactions" value="1049"/>
</dbReference>
<dbReference type="ExpressionAtlas" id="Q95XD5">
    <property type="expression patterns" value="baseline and differential"/>
</dbReference>
<sequence length="322" mass="37220">MREIRRYLFWIGYDGSKFPEMAKGGTGFGVMDLLNQTISTSIFGSRCEQTPNCSDRLKFSPSSRTDAKVHAIRNSVICQVPLEYAELDKTPETKKAFMTSWKNTIDVANPGSLEIHDVHSVSAGFCIRRSVSYRKYTYRMAVCRSWELWESIRQEPSISCFSERDYAWRLPPGFSAHKVLQAGKLFEGEQVMGSFFKHTAREKRYEPISPTALKYIFHVGLSKGEAYSMENDIYDYYNVTIVAKSFVREQIRRMMSCLVNYSYDRIPLTTIEWLLSNPISSNFFDLGIPVAPPQGLFLTDVVYDPRMFTNPEPYFLHSWDYD</sequence>
<dbReference type="PaxDb" id="6239-Y73B6BL.29"/>
<evidence type="ECO:0000313" key="7">
    <source>
        <dbReference type="Proteomes" id="UP000001940"/>
    </source>
</evidence>
<dbReference type="Bgee" id="WBGene00022250">
    <property type="expression patterns" value="Expressed in pharyngeal muscle cell (C elegans) and 3 other cell types or tissues"/>
</dbReference>
<evidence type="ECO:0000313" key="8">
    <source>
        <dbReference type="WormBase" id="Y73B6BL.29a"/>
    </source>
</evidence>
<dbReference type="UCSC" id="Y73B6BL.29">
    <property type="organism name" value="c. elegans"/>
</dbReference>
<protein>
    <recommendedName>
        <fullName evidence="4">tRNA pseudouridine synthase</fullName>
        <ecNumber evidence="4">5.4.99.12</ecNumber>
    </recommendedName>
</protein>
<dbReference type="SUPFAM" id="SSF55120">
    <property type="entry name" value="Pseudouridine synthase"/>
    <property type="match status" value="1"/>
</dbReference>
<gene>
    <name evidence="6" type="ORF">CELE_Y73B6BL.29</name>
    <name evidence="6 8" type="ORF">Y73B6BL.29</name>
</gene>
<dbReference type="Proteomes" id="UP000001940">
    <property type="component" value="Chromosome IV"/>
</dbReference>
<keyword evidence="7" id="KW-1185">Reference proteome</keyword>
<dbReference type="InterPro" id="IPR020097">
    <property type="entry name" value="PsdUridine_synth_TruA_a/b_dom"/>
</dbReference>
<keyword evidence="3 4" id="KW-0413">Isomerase</keyword>
<reference evidence="6 7" key="1">
    <citation type="journal article" date="1998" name="Science">
        <title>Genome sequence of the nematode C. elegans: a platform for investigating biology.</title>
        <authorList>
            <consortium name="The C. elegans sequencing consortium"/>
            <person name="Sulson J.E."/>
            <person name="Waterston R."/>
        </authorList>
    </citation>
    <scope>NUCLEOTIDE SEQUENCE [LARGE SCALE GENOMIC DNA]</scope>
    <source>
        <strain evidence="6 7">Bristol N2</strain>
    </source>
</reference>